<protein>
    <recommendedName>
        <fullName evidence="5">BolA protein</fullName>
    </recommendedName>
</protein>
<name>A0A2N3NK45_9PEZI</name>
<evidence type="ECO:0000313" key="4">
    <source>
        <dbReference type="Proteomes" id="UP000233524"/>
    </source>
</evidence>
<accession>A0A2N3NK45</accession>
<organism evidence="3 4">
    <name type="scientific">Lomentospora prolificans</name>
    <dbReference type="NCBI Taxonomy" id="41688"/>
    <lineage>
        <taxon>Eukaryota</taxon>
        <taxon>Fungi</taxon>
        <taxon>Dikarya</taxon>
        <taxon>Ascomycota</taxon>
        <taxon>Pezizomycotina</taxon>
        <taxon>Sordariomycetes</taxon>
        <taxon>Hypocreomycetidae</taxon>
        <taxon>Microascales</taxon>
        <taxon>Microascaceae</taxon>
        <taxon>Lomentospora</taxon>
    </lineage>
</organism>
<reference evidence="3 4" key="1">
    <citation type="journal article" date="2017" name="G3 (Bethesda)">
        <title>First Draft Genome Sequence of the Pathogenic Fungus Lomentospora prolificans (Formerly Scedosporium prolificans).</title>
        <authorList>
            <person name="Luo R."/>
            <person name="Zimin A."/>
            <person name="Workman R."/>
            <person name="Fan Y."/>
            <person name="Pertea G."/>
            <person name="Grossman N."/>
            <person name="Wear M.P."/>
            <person name="Jia B."/>
            <person name="Miller H."/>
            <person name="Casadevall A."/>
            <person name="Timp W."/>
            <person name="Zhang S.X."/>
            <person name="Salzberg S.L."/>
        </authorList>
    </citation>
    <scope>NUCLEOTIDE SEQUENCE [LARGE SCALE GENOMIC DNA]</scope>
    <source>
        <strain evidence="3 4">JHH-5317</strain>
    </source>
</reference>
<feature type="compositionally biased region" description="Low complexity" evidence="2">
    <location>
        <begin position="205"/>
        <end position="216"/>
    </location>
</feature>
<evidence type="ECO:0008006" key="5">
    <source>
        <dbReference type="Google" id="ProtNLM"/>
    </source>
</evidence>
<evidence type="ECO:0000256" key="1">
    <source>
        <dbReference type="RuleBase" id="RU003860"/>
    </source>
</evidence>
<gene>
    <name evidence="3" type="ORF">jhhlp_000992</name>
</gene>
<evidence type="ECO:0000313" key="3">
    <source>
        <dbReference type="EMBL" id="PKS12781.1"/>
    </source>
</evidence>
<feature type="compositionally biased region" description="Basic and acidic residues" evidence="2">
    <location>
        <begin position="188"/>
        <end position="204"/>
    </location>
</feature>
<dbReference type="PANTHER" id="PTHR46230">
    <property type="match status" value="1"/>
</dbReference>
<dbReference type="Proteomes" id="UP000233524">
    <property type="component" value="Unassembled WGS sequence"/>
</dbReference>
<comment type="similarity">
    <text evidence="1">Belongs to the BolA/IbaG family.</text>
</comment>
<dbReference type="OrthoDB" id="411584at2759"/>
<comment type="caution">
    <text evidence="3">The sequence shown here is derived from an EMBL/GenBank/DDBJ whole genome shotgun (WGS) entry which is preliminary data.</text>
</comment>
<dbReference type="InParanoid" id="A0A2N3NK45"/>
<proteinExistence type="inferred from homology"/>
<dbReference type="EMBL" id="NLAX01000003">
    <property type="protein sequence ID" value="PKS12781.1"/>
    <property type="molecule type" value="Genomic_DNA"/>
</dbReference>
<dbReference type="GO" id="GO:0044572">
    <property type="term" value="P:[4Fe-4S] cluster assembly"/>
    <property type="evidence" value="ECO:0007669"/>
    <property type="project" value="TreeGrafter"/>
</dbReference>
<dbReference type="STRING" id="41688.A0A2N3NK45"/>
<dbReference type="SUPFAM" id="SSF82657">
    <property type="entry name" value="BolA-like"/>
    <property type="match status" value="1"/>
</dbReference>
<dbReference type="Gene3D" id="3.30.300.90">
    <property type="entry name" value="BolA-like"/>
    <property type="match status" value="1"/>
</dbReference>
<dbReference type="GO" id="GO:0005759">
    <property type="term" value="C:mitochondrial matrix"/>
    <property type="evidence" value="ECO:0007669"/>
    <property type="project" value="TreeGrafter"/>
</dbReference>
<keyword evidence="4" id="KW-1185">Reference proteome</keyword>
<dbReference type="AlphaFoldDB" id="A0A2N3NK45"/>
<sequence>MALSAPLRPFLPPVPPRLLALPHPERISKLALSYSTVAHPHLQRPRHRAGAGLGVNTTTNKLYRSSTYSSGMFRRYAFGFPPVRPLSAMSSTSTTPIEDAIRSKITAALQPSTFEIYNDSHLHSHHKAMVGNTSKETHFRLVITSEAFRSKMQSARHRMIYALLREEMAQEGGIHALQLRTLTPEEEERQKTKAAEQEEQKEQQQDQQEPQRTTTE</sequence>
<dbReference type="VEuPathDB" id="FungiDB:jhhlp_000992"/>
<dbReference type="InterPro" id="IPR002634">
    <property type="entry name" value="BolA"/>
</dbReference>
<dbReference type="InterPro" id="IPR036065">
    <property type="entry name" value="BolA-like_sf"/>
</dbReference>
<feature type="region of interest" description="Disordered" evidence="2">
    <location>
        <begin position="178"/>
        <end position="216"/>
    </location>
</feature>
<evidence type="ECO:0000256" key="2">
    <source>
        <dbReference type="SAM" id="MobiDB-lite"/>
    </source>
</evidence>
<dbReference type="PANTHER" id="PTHR46230:SF7">
    <property type="entry name" value="BOLA-LIKE PROTEIN 1"/>
    <property type="match status" value="1"/>
</dbReference>
<dbReference type="Pfam" id="PF01722">
    <property type="entry name" value="BolA"/>
    <property type="match status" value="1"/>
</dbReference>